<gene>
    <name evidence="1" type="ORF">MUK42_24774</name>
</gene>
<dbReference type="AlphaFoldDB" id="A0A9E7EXW8"/>
<proteinExistence type="predicted"/>
<evidence type="ECO:0000313" key="1">
    <source>
        <dbReference type="EMBL" id="URD86035.1"/>
    </source>
</evidence>
<reference evidence="1" key="1">
    <citation type="submission" date="2022-05" db="EMBL/GenBank/DDBJ databases">
        <title>The Musa troglodytarum L. genome provides insights into the mechanism of non-climacteric behaviour and enrichment of carotenoids.</title>
        <authorList>
            <person name="Wang J."/>
        </authorList>
    </citation>
    <scope>NUCLEOTIDE SEQUENCE</scope>
    <source>
        <tissue evidence="1">Leaf</tissue>
    </source>
</reference>
<name>A0A9E7EXW8_9LILI</name>
<organism evidence="1 2">
    <name type="scientific">Musa troglodytarum</name>
    <name type="common">fe'i banana</name>
    <dbReference type="NCBI Taxonomy" id="320322"/>
    <lineage>
        <taxon>Eukaryota</taxon>
        <taxon>Viridiplantae</taxon>
        <taxon>Streptophyta</taxon>
        <taxon>Embryophyta</taxon>
        <taxon>Tracheophyta</taxon>
        <taxon>Spermatophyta</taxon>
        <taxon>Magnoliopsida</taxon>
        <taxon>Liliopsida</taxon>
        <taxon>Zingiberales</taxon>
        <taxon>Musaceae</taxon>
        <taxon>Musa</taxon>
    </lineage>
</organism>
<protein>
    <submittedName>
        <fullName evidence="1">Uncharacterized protein</fullName>
    </submittedName>
</protein>
<evidence type="ECO:0000313" key="2">
    <source>
        <dbReference type="Proteomes" id="UP001055439"/>
    </source>
</evidence>
<sequence>VRSIFFAPSQKFKILTIPNLLGLGKLYNLIFTKKRDNHKVCAKSMFDRFFTQHLVNSKY</sequence>
<keyword evidence="2" id="KW-1185">Reference proteome</keyword>
<feature type="non-terminal residue" evidence="1">
    <location>
        <position position="1"/>
    </location>
</feature>
<dbReference type="Proteomes" id="UP001055439">
    <property type="component" value="Chromosome 2"/>
</dbReference>
<accession>A0A9E7EXW8</accession>
<dbReference type="EMBL" id="CP097504">
    <property type="protein sequence ID" value="URD86035.1"/>
    <property type="molecule type" value="Genomic_DNA"/>
</dbReference>